<accession>A0ABU3CZ01</accession>
<reference evidence="2 3" key="1">
    <citation type="submission" date="2023-09" db="EMBL/GenBank/DDBJ databases">
        <authorList>
            <person name="Rey-Velasco X."/>
        </authorList>
    </citation>
    <scope>NUCLEOTIDE SEQUENCE [LARGE SCALE GENOMIC DNA]</scope>
    <source>
        <strain evidence="2 3">F297</strain>
    </source>
</reference>
<keyword evidence="1" id="KW-0472">Membrane</keyword>
<keyword evidence="1" id="KW-0812">Transmembrane</keyword>
<evidence type="ECO:0000256" key="1">
    <source>
        <dbReference type="SAM" id="Phobius"/>
    </source>
</evidence>
<sequence length="207" mass="23299">MAEIKVEKKKPIWPWIIAGLIVLAILYFLFFANGDDNEITDEDNQEQVVDTTYQENNSTARYEDNRSDTLTGGISGFLSYVGDKSKMGIDHEYTNNALIYLMNAVQVKANDLNVNIDTDMQQIRQQAEAITNDPMATNHADKIKNAGSDLADVIEKLQQENFPDLSQDVQEVKTAVEDIDPSVLTLEQKDKVNKFFDEAGDVLEKMS</sequence>
<proteinExistence type="predicted"/>
<keyword evidence="1" id="KW-1133">Transmembrane helix</keyword>
<dbReference type="Proteomes" id="UP001248819">
    <property type="component" value="Unassembled WGS sequence"/>
</dbReference>
<organism evidence="2 3">
    <name type="scientific">Autumnicola edwardsiae</name>
    <dbReference type="NCBI Taxonomy" id="3075594"/>
    <lineage>
        <taxon>Bacteria</taxon>
        <taxon>Pseudomonadati</taxon>
        <taxon>Bacteroidota</taxon>
        <taxon>Flavobacteriia</taxon>
        <taxon>Flavobacteriales</taxon>
        <taxon>Flavobacteriaceae</taxon>
        <taxon>Autumnicola</taxon>
    </lineage>
</organism>
<name>A0ABU3CZ01_9FLAO</name>
<protein>
    <submittedName>
        <fullName evidence="2">Uncharacterized protein</fullName>
    </submittedName>
</protein>
<evidence type="ECO:0000313" key="3">
    <source>
        <dbReference type="Proteomes" id="UP001248819"/>
    </source>
</evidence>
<gene>
    <name evidence="2" type="ORF">RM529_15660</name>
</gene>
<comment type="caution">
    <text evidence="2">The sequence shown here is derived from an EMBL/GenBank/DDBJ whole genome shotgun (WGS) entry which is preliminary data.</text>
</comment>
<dbReference type="RefSeq" id="WP_311485692.1">
    <property type="nucleotide sequence ID" value="NZ_JAVRHP010000136.1"/>
</dbReference>
<dbReference type="EMBL" id="JAVRHP010000136">
    <property type="protein sequence ID" value="MDT0651592.1"/>
    <property type="molecule type" value="Genomic_DNA"/>
</dbReference>
<keyword evidence="3" id="KW-1185">Reference proteome</keyword>
<feature type="transmembrane region" description="Helical" evidence="1">
    <location>
        <begin position="12"/>
        <end position="32"/>
    </location>
</feature>
<evidence type="ECO:0000313" key="2">
    <source>
        <dbReference type="EMBL" id="MDT0651592.1"/>
    </source>
</evidence>